<evidence type="ECO:0000313" key="1">
    <source>
        <dbReference type="EMBL" id="KAJ7672104.1"/>
    </source>
</evidence>
<name>A0AAD7D009_MYCRO</name>
<comment type="caution">
    <text evidence="1">The sequence shown here is derived from an EMBL/GenBank/DDBJ whole genome shotgun (WGS) entry which is preliminary data.</text>
</comment>
<dbReference type="AlphaFoldDB" id="A0AAD7D009"/>
<gene>
    <name evidence="1" type="ORF">B0H17DRAFT_1208768</name>
</gene>
<reference evidence="1" key="1">
    <citation type="submission" date="2023-03" db="EMBL/GenBank/DDBJ databases">
        <title>Massive genome expansion in bonnet fungi (Mycena s.s.) driven by repeated elements and novel gene families across ecological guilds.</title>
        <authorList>
            <consortium name="Lawrence Berkeley National Laboratory"/>
            <person name="Harder C.B."/>
            <person name="Miyauchi S."/>
            <person name="Viragh M."/>
            <person name="Kuo A."/>
            <person name="Thoen E."/>
            <person name="Andreopoulos B."/>
            <person name="Lu D."/>
            <person name="Skrede I."/>
            <person name="Drula E."/>
            <person name="Henrissat B."/>
            <person name="Morin E."/>
            <person name="Kohler A."/>
            <person name="Barry K."/>
            <person name="LaButti K."/>
            <person name="Morin E."/>
            <person name="Salamov A."/>
            <person name="Lipzen A."/>
            <person name="Mereny Z."/>
            <person name="Hegedus B."/>
            <person name="Baldrian P."/>
            <person name="Stursova M."/>
            <person name="Weitz H."/>
            <person name="Taylor A."/>
            <person name="Grigoriev I.V."/>
            <person name="Nagy L.G."/>
            <person name="Martin F."/>
            <person name="Kauserud H."/>
        </authorList>
    </citation>
    <scope>NUCLEOTIDE SEQUENCE</scope>
    <source>
        <strain evidence="1">CBHHK067</strain>
    </source>
</reference>
<accession>A0AAD7D009</accession>
<proteinExistence type="predicted"/>
<dbReference type="EMBL" id="JARKIE010000168">
    <property type="protein sequence ID" value="KAJ7672104.1"/>
    <property type="molecule type" value="Genomic_DNA"/>
</dbReference>
<keyword evidence="2" id="KW-1185">Reference proteome</keyword>
<organism evidence="1 2">
    <name type="scientific">Mycena rosella</name>
    <name type="common">Pink bonnet</name>
    <name type="synonym">Agaricus rosellus</name>
    <dbReference type="NCBI Taxonomy" id="1033263"/>
    <lineage>
        <taxon>Eukaryota</taxon>
        <taxon>Fungi</taxon>
        <taxon>Dikarya</taxon>
        <taxon>Basidiomycota</taxon>
        <taxon>Agaricomycotina</taxon>
        <taxon>Agaricomycetes</taxon>
        <taxon>Agaricomycetidae</taxon>
        <taxon>Agaricales</taxon>
        <taxon>Marasmiineae</taxon>
        <taxon>Mycenaceae</taxon>
        <taxon>Mycena</taxon>
    </lineage>
</organism>
<dbReference type="Proteomes" id="UP001221757">
    <property type="component" value="Unassembled WGS sequence"/>
</dbReference>
<sequence length="162" mass="17986">MSLRQDLAGQNSRVDHVKDRASAGVRDCRNLAQDPEGRCSAPFAARHPSDRSCLTLDGIFAALDDVLQLSYNHHACAQDGFCVHERWHAESRNSRKNSLISRISRRFRHAHLKASWQAPEIVDATPQHSRGLICASGSGLAEVRKESLERSSTRVTDCTAQL</sequence>
<protein>
    <submittedName>
        <fullName evidence="1">Uncharacterized protein</fullName>
    </submittedName>
</protein>
<evidence type="ECO:0000313" key="2">
    <source>
        <dbReference type="Proteomes" id="UP001221757"/>
    </source>
</evidence>